<reference evidence="1 2" key="1">
    <citation type="submission" date="2017-01" db="EMBL/GenBank/DDBJ databases">
        <authorList>
            <person name="Mah S.A."/>
            <person name="Swanson W.J."/>
            <person name="Moy G.W."/>
            <person name="Vacquier V.D."/>
        </authorList>
    </citation>
    <scope>NUCLEOTIDE SEQUENCE [LARGE SCALE GENOMIC DNA]</scope>
    <source>
        <strain evidence="1 2">DSM 26375</strain>
    </source>
</reference>
<organism evidence="1 2">
    <name type="scientific">Gemmobacter megaterium</name>
    <dbReference type="NCBI Taxonomy" id="1086013"/>
    <lineage>
        <taxon>Bacteria</taxon>
        <taxon>Pseudomonadati</taxon>
        <taxon>Pseudomonadota</taxon>
        <taxon>Alphaproteobacteria</taxon>
        <taxon>Rhodobacterales</taxon>
        <taxon>Paracoccaceae</taxon>
        <taxon>Gemmobacter</taxon>
    </lineage>
</organism>
<dbReference type="Proteomes" id="UP000186141">
    <property type="component" value="Unassembled WGS sequence"/>
</dbReference>
<dbReference type="AlphaFoldDB" id="A0A1N7KCH8"/>
<evidence type="ECO:0008006" key="3">
    <source>
        <dbReference type="Google" id="ProtNLM"/>
    </source>
</evidence>
<dbReference type="STRING" id="1086013.SAMN05421774_101339"/>
<protein>
    <recommendedName>
        <fullName evidence="3">Entericidin EcnA/B family protein</fullName>
    </recommendedName>
</protein>
<accession>A0A1N7KCH8</accession>
<dbReference type="RefSeq" id="WP_144038842.1">
    <property type="nucleotide sequence ID" value="NZ_BMEH01000001.1"/>
</dbReference>
<name>A0A1N7KCH8_9RHOB</name>
<proteinExistence type="predicted"/>
<evidence type="ECO:0000313" key="1">
    <source>
        <dbReference type="EMBL" id="SIS59249.1"/>
    </source>
</evidence>
<keyword evidence="2" id="KW-1185">Reference proteome</keyword>
<dbReference type="EMBL" id="FTOT01000001">
    <property type="protein sequence ID" value="SIS59249.1"/>
    <property type="molecule type" value="Genomic_DNA"/>
</dbReference>
<sequence>MTRMMLGALVALALAGCNTVDGVGRDVSGAAQRVGAWF</sequence>
<evidence type="ECO:0000313" key="2">
    <source>
        <dbReference type="Proteomes" id="UP000186141"/>
    </source>
</evidence>
<gene>
    <name evidence="1" type="ORF">SAMN05421774_101339</name>
</gene>
<dbReference type="PROSITE" id="PS51257">
    <property type="entry name" value="PROKAR_LIPOPROTEIN"/>
    <property type="match status" value="1"/>
</dbReference>